<evidence type="ECO:0000313" key="2">
    <source>
        <dbReference type="Proteomes" id="UP000254647"/>
    </source>
</evidence>
<gene>
    <name evidence="1" type="ORF">NCTC10767_02443</name>
</gene>
<protein>
    <submittedName>
        <fullName evidence="1">Uncharacterized protein</fullName>
    </submittedName>
</protein>
<sequence length="222" mass="25299">MNSELELLIKILFPSLSAIISLLGLKTGWTYKKDKLFTSRKNISEFSYQMYKSSEDPTFKKLAEDYGIAALTKDNTLTKKQRLILLNTTNPVSDIDDYSKCQSLISITTHKEIFAWNKKRYKYSIYRKLIKIITTLIYFMGSLIVALPFSYSVVVSAKMMEKINHLTTWQYFGLSSYFVVSGVAICFICLDKLSKIKIAERLIVSNRRLGDKCSGGTLAAES</sequence>
<name>A0A376D3D5_ECOLX</name>
<organism evidence="1 2">
    <name type="scientific">Escherichia coli</name>
    <dbReference type="NCBI Taxonomy" id="562"/>
    <lineage>
        <taxon>Bacteria</taxon>
        <taxon>Pseudomonadati</taxon>
        <taxon>Pseudomonadota</taxon>
        <taxon>Gammaproteobacteria</taxon>
        <taxon>Enterobacterales</taxon>
        <taxon>Enterobacteriaceae</taxon>
        <taxon>Escherichia</taxon>
    </lineage>
</organism>
<dbReference type="AlphaFoldDB" id="A0A376D3D5"/>
<proteinExistence type="predicted"/>
<dbReference type="Proteomes" id="UP000254647">
    <property type="component" value="Unassembled WGS sequence"/>
</dbReference>
<dbReference type="EMBL" id="UFXW01000004">
    <property type="protein sequence ID" value="STC81408.1"/>
    <property type="molecule type" value="Genomic_DNA"/>
</dbReference>
<evidence type="ECO:0000313" key="1">
    <source>
        <dbReference type="EMBL" id="STC81408.1"/>
    </source>
</evidence>
<accession>A0A376D3D5</accession>
<reference evidence="1 2" key="1">
    <citation type="submission" date="2018-06" db="EMBL/GenBank/DDBJ databases">
        <authorList>
            <consortium name="Pathogen Informatics"/>
            <person name="Doyle S."/>
        </authorList>
    </citation>
    <scope>NUCLEOTIDE SEQUENCE [LARGE SCALE GENOMIC DNA]</scope>
    <source>
        <strain evidence="1 2">NCTC10767</strain>
    </source>
</reference>
<dbReference type="RefSeq" id="WP_001083624.1">
    <property type="nucleotide sequence ID" value="NZ_BLJD01000027.1"/>
</dbReference>